<comment type="similarity">
    <text evidence="2 11">Belongs to the sodium:solute symporter (SSF) (TC 2.A.21) family.</text>
</comment>
<comment type="subcellular location">
    <subcellularLocation>
        <location evidence="1">Cell membrane</location>
        <topology evidence="1">Multi-pass membrane protein</topology>
    </subcellularLocation>
</comment>
<evidence type="ECO:0000256" key="9">
    <source>
        <dbReference type="ARBA" id="ARBA00023136"/>
    </source>
</evidence>
<sequence>MCHTMSTTPTVSTLLVSTLKDESKDINPQELINRFGWPDYLVFSSMLVASAAIGIYYACSGNKTNTTKELLMGNRAMRTFPVAMSVLASFMSAITLLGTPAEMYLYGTQYWMICLSFILVIPAAAYLYMPIFYNLGLTSAYEYLEKRFNRVIRTMASCVFSFQMMLYMAVVLYAPALALAQVTGLNMWLSVISIGVVCTFYTSIGGIKAVVWTDFFQVIMMFGSIIVIVIKGAHDEGGIQQVWKTSEEGKRIEFFNFSPDPTVRHTVWSLGIGGYFTWLAVYGVNQAMVQRYLTIPTLKGAQKTIWYNLPGLILLVLITGLAGLIVYTKYHDCDPITLKLVNAPDQLFPLYVMDVLGFLPGLPGLFVAGVFSGALSTVSSGVNSLAAVTLEDFIKTYIRNDLSELWAARLTKILALVYGIITIILVVVAKELGNVLQATLSIRGMIGGPLLGVFTLGMFFPWTNNKGAGGGLLTGLSISFWVGFGAFIQKPLIPRAPVSVDGCLGNHTLPTTVAPEIHNAEVFPLYRISYMWFSAIGFFSVLISGLIISFITGPNKPEDIDPKLICPVFDKVCCCLPIRLRKKLRFRVGQNVSILPRDQSIVTTMSSESSADLKKEKNGVLNHSYIPSMTDLEEPEMDNKREKSKNELNAETQITPF</sequence>
<accession>A0ABM1TQZ9</accession>
<feature type="compositionally biased region" description="Basic and acidic residues" evidence="12">
    <location>
        <begin position="637"/>
        <end position="648"/>
    </location>
</feature>
<evidence type="ECO:0000256" key="12">
    <source>
        <dbReference type="SAM" id="MobiDB-lite"/>
    </source>
</evidence>
<evidence type="ECO:0000256" key="7">
    <source>
        <dbReference type="ARBA" id="ARBA00023053"/>
    </source>
</evidence>
<dbReference type="Proteomes" id="UP000694941">
    <property type="component" value="Unplaced"/>
</dbReference>
<dbReference type="InterPro" id="IPR051163">
    <property type="entry name" value="Sodium:Solute_Symporter_SSF"/>
</dbReference>
<feature type="transmembrane region" description="Helical" evidence="13">
    <location>
        <begin position="530"/>
        <end position="551"/>
    </location>
</feature>
<evidence type="ECO:0000256" key="6">
    <source>
        <dbReference type="ARBA" id="ARBA00022989"/>
    </source>
</evidence>
<keyword evidence="14" id="KW-1185">Reference proteome</keyword>
<feature type="transmembrane region" description="Helical" evidence="13">
    <location>
        <begin position="80"/>
        <end position="98"/>
    </location>
</feature>
<dbReference type="GeneID" id="106473067"/>
<feature type="transmembrane region" description="Helical" evidence="13">
    <location>
        <begin position="406"/>
        <end position="428"/>
    </location>
</feature>
<keyword evidence="7" id="KW-0915">Sodium</keyword>
<keyword evidence="8" id="KW-0406">Ion transport</keyword>
<evidence type="ECO:0000256" key="1">
    <source>
        <dbReference type="ARBA" id="ARBA00004651"/>
    </source>
</evidence>
<feature type="transmembrane region" description="Helical" evidence="13">
    <location>
        <begin position="266"/>
        <end position="284"/>
    </location>
</feature>
<evidence type="ECO:0000256" key="5">
    <source>
        <dbReference type="ARBA" id="ARBA00022692"/>
    </source>
</evidence>
<gene>
    <name evidence="15" type="primary">LOC106473067</name>
</gene>
<feature type="transmembrane region" description="Helical" evidence="13">
    <location>
        <begin position="467"/>
        <end position="488"/>
    </location>
</feature>
<feature type="region of interest" description="Disordered" evidence="12">
    <location>
        <begin position="631"/>
        <end position="657"/>
    </location>
</feature>
<feature type="transmembrane region" description="Helical" evidence="13">
    <location>
        <begin position="348"/>
        <end position="371"/>
    </location>
</feature>
<protein>
    <submittedName>
        <fullName evidence="15">Sodium-coupled monocarboxylate transporter 2-like isoform X1</fullName>
    </submittedName>
</protein>
<evidence type="ECO:0000256" key="10">
    <source>
        <dbReference type="ARBA" id="ARBA00023201"/>
    </source>
</evidence>
<dbReference type="Gene3D" id="1.20.1730.10">
    <property type="entry name" value="Sodium/glucose cotransporter"/>
    <property type="match status" value="1"/>
</dbReference>
<proteinExistence type="inferred from homology"/>
<keyword evidence="4" id="KW-1003">Cell membrane</keyword>
<dbReference type="Pfam" id="PF00474">
    <property type="entry name" value="SSF"/>
    <property type="match status" value="1"/>
</dbReference>
<dbReference type="CDD" id="cd11492">
    <property type="entry name" value="SLC5sbd_NIS-SMVT"/>
    <property type="match status" value="1"/>
</dbReference>
<feature type="transmembrane region" description="Helical" evidence="13">
    <location>
        <begin position="154"/>
        <end position="179"/>
    </location>
</feature>
<keyword evidence="5 13" id="KW-0812">Transmembrane</keyword>
<evidence type="ECO:0000256" key="4">
    <source>
        <dbReference type="ARBA" id="ARBA00022475"/>
    </source>
</evidence>
<evidence type="ECO:0000256" key="11">
    <source>
        <dbReference type="RuleBase" id="RU362091"/>
    </source>
</evidence>
<evidence type="ECO:0000256" key="2">
    <source>
        <dbReference type="ARBA" id="ARBA00006434"/>
    </source>
</evidence>
<dbReference type="NCBIfam" id="TIGR00813">
    <property type="entry name" value="sss"/>
    <property type="match status" value="1"/>
</dbReference>
<evidence type="ECO:0000313" key="14">
    <source>
        <dbReference type="Proteomes" id="UP000694941"/>
    </source>
</evidence>
<evidence type="ECO:0000256" key="13">
    <source>
        <dbReference type="SAM" id="Phobius"/>
    </source>
</evidence>
<keyword evidence="3" id="KW-0813">Transport</keyword>
<dbReference type="PROSITE" id="PS50283">
    <property type="entry name" value="NA_SOLUT_SYMP_3"/>
    <property type="match status" value="1"/>
</dbReference>
<feature type="transmembrane region" description="Helical" evidence="13">
    <location>
        <begin position="185"/>
        <end position="204"/>
    </location>
</feature>
<dbReference type="PANTHER" id="PTHR42985">
    <property type="entry name" value="SODIUM-COUPLED MONOCARBOXYLATE TRANSPORTER"/>
    <property type="match status" value="1"/>
</dbReference>
<feature type="transmembrane region" description="Helical" evidence="13">
    <location>
        <begin position="440"/>
        <end position="460"/>
    </location>
</feature>
<feature type="transmembrane region" description="Helical" evidence="13">
    <location>
        <begin position="211"/>
        <end position="230"/>
    </location>
</feature>
<name>A0ABM1TQZ9_LIMPO</name>
<feature type="transmembrane region" description="Helical" evidence="13">
    <location>
        <begin position="305"/>
        <end position="328"/>
    </location>
</feature>
<reference evidence="15" key="1">
    <citation type="submission" date="2025-08" db="UniProtKB">
        <authorList>
            <consortium name="RefSeq"/>
        </authorList>
    </citation>
    <scope>IDENTIFICATION</scope>
    <source>
        <tissue evidence="15">Muscle</tissue>
    </source>
</reference>
<evidence type="ECO:0000256" key="8">
    <source>
        <dbReference type="ARBA" id="ARBA00023065"/>
    </source>
</evidence>
<organism evidence="14 15">
    <name type="scientific">Limulus polyphemus</name>
    <name type="common">Atlantic horseshoe crab</name>
    <dbReference type="NCBI Taxonomy" id="6850"/>
    <lineage>
        <taxon>Eukaryota</taxon>
        <taxon>Metazoa</taxon>
        <taxon>Ecdysozoa</taxon>
        <taxon>Arthropoda</taxon>
        <taxon>Chelicerata</taxon>
        <taxon>Merostomata</taxon>
        <taxon>Xiphosura</taxon>
        <taxon>Limulidae</taxon>
        <taxon>Limulus</taxon>
    </lineage>
</organism>
<evidence type="ECO:0000313" key="15">
    <source>
        <dbReference type="RefSeq" id="XP_022258305.1"/>
    </source>
</evidence>
<keyword evidence="9 13" id="KW-0472">Membrane</keyword>
<feature type="transmembrane region" description="Helical" evidence="13">
    <location>
        <begin position="40"/>
        <end position="59"/>
    </location>
</feature>
<evidence type="ECO:0000256" key="3">
    <source>
        <dbReference type="ARBA" id="ARBA00022448"/>
    </source>
</evidence>
<keyword evidence="10" id="KW-0739">Sodium transport</keyword>
<feature type="transmembrane region" description="Helical" evidence="13">
    <location>
        <begin position="110"/>
        <end position="133"/>
    </location>
</feature>
<dbReference type="InterPro" id="IPR001734">
    <property type="entry name" value="Na/solute_symporter"/>
</dbReference>
<dbReference type="RefSeq" id="XP_022258305.1">
    <property type="nucleotide sequence ID" value="XM_022402597.1"/>
</dbReference>
<dbReference type="InterPro" id="IPR038377">
    <property type="entry name" value="Na/Glc_symporter_sf"/>
</dbReference>
<keyword evidence="6 13" id="KW-1133">Transmembrane helix</keyword>
<dbReference type="PANTHER" id="PTHR42985:SF40">
    <property type="entry name" value="LD47995P-RELATED"/>
    <property type="match status" value="1"/>
</dbReference>